<gene>
    <name evidence="1" type="ORF">OS493_013338</name>
</gene>
<accession>A0A9W9YDG3</accession>
<dbReference type="Proteomes" id="UP001163046">
    <property type="component" value="Unassembled WGS sequence"/>
</dbReference>
<keyword evidence="2" id="KW-1185">Reference proteome</keyword>
<sequence length="98" mass="11023">MHDDLECCVVRQLPRVIVDVLPAQVNIKNLETFEVVHVICKKFTYPVKSQYSTMASSSSLTTQNCTNCTTNIPDHEEEDDFVVAFSAENDIFPSQLPS</sequence>
<dbReference type="EMBL" id="MU827783">
    <property type="protein sequence ID" value="KAJ7335974.1"/>
    <property type="molecule type" value="Genomic_DNA"/>
</dbReference>
<reference evidence="1" key="1">
    <citation type="submission" date="2023-01" db="EMBL/GenBank/DDBJ databases">
        <title>Genome assembly of the deep-sea coral Lophelia pertusa.</title>
        <authorList>
            <person name="Herrera S."/>
            <person name="Cordes E."/>
        </authorList>
    </citation>
    <scope>NUCLEOTIDE SEQUENCE</scope>
    <source>
        <strain evidence="1">USNM1676648</strain>
        <tissue evidence="1">Polyp</tissue>
    </source>
</reference>
<organism evidence="1 2">
    <name type="scientific">Desmophyllum pertusum</name>
    <dbReference type="NCBI Taxonomy" id="174260"/>
    <lineage>
        <taxon>Eukaryota</taxon>
        <taxon>Metazoa</taxon>
        <taxon>Cnidaria</taxon>
        <taxon>Anthozoa</taxon>
        <taxon>Hexacorallia</taxon>
        <taxon>Scleractinia</taxon>
        <taxon>Caryophylliina</taxon>
        <taxon>Caryophylliidae</taxon>
        <taxon>Desmophyllum</taxon>
    </lineage>
</organism>
<comment type="caution">
    <text evidence="1">The sequence shown here is derived from an EMBL/GenBank/DDBJ whole genome shotgun (WGS) entry which is preliminary data.</text>
</comment>
<protein>
    <submittedName>
        <fullName evidence="1">Uncharacterized protein</fullName>
    </submittedName>
</protein>
<proteinExistence type="predicted"/>
<name>A0A9W9YDG3_9CNID</name>
<evidence type="ECO:0000313" key="1">
    <source>
        <dbReference type="EMBL" id="KAJ7335974.1"/>
    </source>
</evidence>
<evidence type="ECO:0000313" key="2">
    <source>
        <dbReference type="Proteomes" id="UP001163046"/>
    </source>
</evidence>
<dbReference type="AlphaFoldDB" id="A0A9W9YDG3"/>